<keyword evidence="2" id="KW-0812">Transmembrane</keyword>
<organism evidence="3 4">
    <name type="scientific">Pythium insidiosum</name>
    <name type="common">Pythiosis disease agent</name>
    <dbReference type="NCBI Taxonomy" id="114742"/>
    <lineage>
        <taxon>Eukaryota</taxon>
        <taxon>Sar</taxon>
        <taxon>Stramenopiles</taxon>
        <taxon>Oomycota</taxon>
        <taxon>Peronosporomycetes</taxon>
        <taxon>Pythiales</taxon>
        <taxon>Pythiaceae</taxon>
        <taxon>Pythium</taxon>
    </lineage>
</organism>
<dbReference type="Proteomes" id="UP001209570">
    <property type="component" value="Unassembled WGS sequence"/>
</dbReference>
<evidence type="ECO:0000313" key="3">
    <source>
        <dbReference type="EMBL" id="KAJ0396371.1"/>
    </source>
</evidence>
<evidence type="ECO:0000256" key="2">
    <source>
        <dbReference type="SAM" id="Phobius"/>
    </source>
</evidence>
<keyword evidence="4" id="KW-1185">Reference proteome</keyword>
<dbReference type="AlphaFoldDB" id="A0AAD5LFN7"/>
<feature type="transmembrane region" description="Helical" evidence="2">
    <location>
        <begin position="6"/>
        <end position="24"/>
    </location>
</feature>
<feature type="transmembrane region" description="Helical" evidence="2">
    <location>
        <begin position="81"/>
        <end position="99"/>
    </location>
</feature>
<keyword evidence="2" id="KW-0472">Membrane</keyword>
<reference evidence="3" key="1">
    <citation type="submission" date="2021-12" db="EMBL/GenBank/DDBJ databases">
        <title>Prjna785345.</title>
        <authorList>
            <person name="Rujirawat T."/>
            <person name="Krajaejun T."/>
        </authorList>
    </citation>
    <scope>NUCLEOTIDE SEQUENCE</scope>
    <source>
        <strain evidence="3">Pi057C3</strain>
    </source>
</reference>
<keyword evidence="2" id="KW-1133">Transmembrane helix</keyword>
<sequence length="250" mass="28749">MPALQLLHLTWLLPTIGLLLYLTMRLATNRRLRACQARLLDDDVEAYAEHRMDAVKGEAERGTVICPACRFGNFSRQASDVPYHMIWVVIMILFVWWLTRDLLTSRRLRVCLEQPLLQEGNALDHRIDAANEYVRGSQEGSDLAKLTARVAFASCTLDVDRSYVAASSANDTSTFVHRIRKRLEWQRKVDVRGRVFWYRGPVDGVRYTAPGYVIRFWRDDEDTESTDSDDDDDSTTDEVAQDAVKQSQLY</sequence>
<comment type="caution">
    <text evidence="3">The sequence shown here is derived from an EMBL/GenBank/DDBJ whole genome shotgun (WGS) entry which is preliminary data.</text>
</comment>
<evidence type="ECO:0000313" key="4">
    <source>
        <dbReference type="Proteomes" id="UP001209570"/>
    </source>
</evidence>
<gene>
    <name evidence="3" type="ORF">P43SY_007465</name>
</gene>
<evidence type="ECO:0000256" key="1">
    <source>
        <dbReference type="SAM" id="MobiDB-lite"/>
    </source>
</evidence>
<dbReference type="EMBL" id="JAKCXM010000298">
    <property type="protein sequence ID" value="KAJ0396371.1"/>
    <property type="molecule type" value="Genomic_DNA"/>
</dbReference>
<proteinExistence type="predicted"/>
<accession>A0AAD5LFN7</accession>
<name>A0AAD5LFN7_PYTIN</name>
<protein>
    <submittedName>
        <fullName evidence="3">Uncharacterized protein</fullName>
    </submittedName>
</protein>
<feature type="region of interest" description="Disordered" evidence="1">
    <location>
        <begin position="221"/>
        <end position="250"/>
    </location>
</feature>
<feature type="compositionally biased region" description="Acidic residues" evidence="1">
    <location>
        <begin position="221"/>
        <end position="240"/>
    </location>
</feature>